<dbReference type="GO" id="GO:0005886">
    <property type="term" value="C:plasma membrane"/>
    <property type="evidence" value="ECO:0007669"/>
    <property type="project" value="TreeGrafter"/>
</dbReference>
<dbReference type="Gene3D" id="1.20.1070.10">
    <property type="entry name" value="Rhodopsin 7-helix transmembrane proteins"/>
    <property type="match status" value="1"/>
</dbReference>
<dbReference type="PANTHER" id="PTHR45695">
    <property type="entry name" value="LEUCOKININ RECEPTOR-RELATED"/>
    <property type="match status" value="1"/>
</dbReference>
<evidence type="ECO:0008006" key="8">
    <source>
        <dbReference type="Google" id="ProtNLM"/>
    </source>
</evidence>
<proteinExistence type="predicted"/>
<dbReference type="EMBL" id="JAIWYP010000012">
    <property type="protein sequence ID" value="KAH3730634.1"/>
    <property type="molecule type" value="Genomic_DNA"/>
</dbReference>
<evidence type="ECO:0000313" key="7">
    <source>
        <dbReference type="Proteomes" id="UP000828390"/>
    </source>
</evidence>
<name>A0A9D4CTT4_DREPO</name>
<accession>A0A9D4CTT4</accession>
<dbReference type="Proteomes" id="UP000828390">
    <property type="component" value="Unassembled WGS sequence"/>
</dbReference>
<organism evidence="6 7">
    <name type="scientific">Dreissena polymorpha</name>
    <name type="common">Zebra mussel</name>
    <name type="synonym">Mytilus polymorpha</name>
    <dbReference type="NCBI Taxonomy" id="45954"/>
    <lineage>
        <taxon>Eukaryota</taxon>
        <taxon>Metazoa</taxon>
        <taxon>Spiralia</taxon>
        <taxon>Lophotrochozoa</taxon>
        <taxon>Mollusca</taxon>
        <taxon>Bivalvia</taxon>
        <taxon>Autobranchia</taxon>
        <taxon>Heteroconchia</taxon>
        <taxon>Euheterodonta</taxon>
        <taxon>Imparidentia</taxon>
        <taxon>Neoheterodontei</taxon>
        <taxon>Myida</taxon>
        <taxon>Dreissenoidea</taxon>
        <taxon>Dreissenidae</taxon>
        <taxon>Dreissena</taxon>
    </lineage>
</organism>
<comment type="caution">
    <text evidence="6">The sequence shown here is derived from an EMBL/GenBank/DDBJ whole genome shotgun (WGS) entry which is preliminary data.</text>
</comment>
<feature type="transmembrane region" description="Helical" evidence="5">
    <location>
        <begin position="102"/>
        <end position="119"/>
    </location>
</feature>
<evidence type="ECO:0000256" key="1">
    <source>
        <dbReference type="ARBA" id="ARBA00004141"/>
    </source>
</evidence>
<reference evidence="6" key="2">
    <citation type="submission" date="2020-11" db="EMBL/GenBank/DDBJ databases">
        <authorList>
            <person name="McCartney M.A."/>
            <person name="Auch B."/>
            <person name="Kono T."/>
            <person name="Mallez S."/>
            <person name="Becker A."/>
            <person name="Gohl D.M."/>
            <person name="Silverstein K.A.T."/>
            <person name="Koren S."/>
            <person name="Bechman K.B."/>
            <person name="Herman A."/>
            <person name="Abrahante J.E."/>
            <person name="Garbe J."/>
        </authorList>
    </citation>
    <scope>NUCLEOTIDE SEQUENCE</scope>
    <source>
        <strain evidence="6">Duluth1</strain>
        <tissue evidence="6">Whole animal</tissue>
    </source>
</reference>
<keyword evidence="5" id="KW-1133">Transmembrane helix</keyword>
<keyword evidence="2" id="KW-0297">G-protein coupled receptor</keyword>
<keyword evidence="5" id="KW-0812">Transmembrane</keyword>
<evidence type="ECO:0000256" key="2">
    <source>
        <dbReference type="ARBA" id="ARBA00023040"/>
    </source>
</evidence>
<evidence type="ECO:0000313" key="6">
    <source>
        <dbReference type="EMBL" id="KAH3730634.1"/>
    </source>
</evidence>
<feature type="transmembrane region" description="Helical" evidence="5">
    <location>
        <begin position="48"/>
        <end position="70"/>
    </location>
</feature>
<keyword evidence="4" id="KW-0807">Transducer</keyword>
<dbReference type="GO" id="GO:0004930">
    <property type="term" value="F:G protein-coupled receptor activity"/>
    <property type="evidence" value="ECO:0007669"/>
    <property type="project" value="UniProtKB-KW"/>
</dbReference>
<keyword evidence="7" id="KW-1185">Reference proteome</keyword>
<dbReference type="PANTHER" id="PTHR45695:SF9">
    <property type="entry name" value="LEUCOKININ RECEPTOR"/>
    <property type="match status" value="1"/>
</dbReference>
<dbReference type="SUPFAM" id="SSF81321">
    <property type="entry name" value="Family A G protein-coupled receptor-like"/>
    <property type="match status" value="1"/>
</dbReference>
<comment type="subcellular location">
    <subcellularLocation>
        <location evidence="1">Membrane</location>
        <topology evidence="1">Multi-pass membrane protein</topology>
    </subcellularLocation>
</comment>
<reference evidence="6" key="1">
    <citation type="journal article" date="2019" name="bioRxiv">
        <title>The Genome of the Zebra Mussel, Dreissena polymorpha: A Resource for Invasive Species Research.</title>
        <authorList>
            <person name="McCartney M.A."/>
            <person name="Auch B."/>
            <person name="Kono T."/>
            <person name="Mallez S."/>
            <person name="Zhang Y."/>
            <person name="Obille A."/>
            <person name="Becker A."/>
            <person name="Abrahante J.E."/>
            <person name="Garbe J."/>
            <person name="Badalamenti J.P."/>
            <person name="Herman A."/>
            <person name="Mangelson H."/>
            <person name="Liachko I."/>
            <person name="Sullivan S."/>
            <person name="Sone E.D."/>
            <person name="Koren S."/>
            <person name="Silverstein K.A.T."/>
            <person name="Beckman K.B."/>
            <person name="Gohl D.M."/>
        </authorList>
    </citation>
    <scope>NUCLEOTIDE SEQUENCE</scope>
    <source>
        <strain evidence="6">Duluth1</strain>
        <tissue evidence="6">Whole animal</tissue>
    </source>
</reference>
<dbReference type="AlphaFoldDB" id="A0A9D4CTT4"/>
<keyword evidence="3" id="KW-0675">Receptor</keyword>
<protein>
    <recommendedName>
        <fullName evidence="8">G-protein coupled receptors family 1 profile domain-containing protein</fullName>
    </recommendedName>
</protein>
<sequence>MALVFASPTVLFNIVTILDGNDSIAICVLVFPNDHQRFFLAFKYTGSIWFYFITLIIQIVCCIIIVKHLFMDIHELHGQNVRHSPGNLHSAKYSDTITAGRGVIKMLIVSVLINLASYSPHQVLLFYNTFSPSPFYQNWGFLVGVTALAYLNFVGITYCLFSERFKSMFYRGKSEIVNQIDIIILRSCAPATEYTFLDRKSKRILNRNIN</sequence>
<keyword evidence="5" id="KW-0472">Membrane</keyword>
<feature type="transmembrane region" description="Helical" evidence="5">
    <location>
        <begin position="139"/>
        <end position="161"/>
    </location>
</feature>
<evidence type="ECO:0000256" key="5">
    <source>
        <dbReference type="SAM" id="Phobius"/>
    </source>
</evidence>
<evidence type="ECO:0000256" key="3">
    <source>
        <dbReference type="ARBA" id="ARBA00023170"/>
    </source>
</evidence>
<evidence type="ECO:0000256" key="4">
    <source>
        <dbReference type="ARBA" id="ARBA00023224"/>
    </source>
</evidence>
<gene>
    <name evidence="6" type="ORF">DPMN_056624</name>
</gene>